<dbReference type="AlphaFoldDB" id="A0A0G9MSN7"/>
<comment type="similarity">
    <text evidence="1">Belongs to the sulfatase family.</text>
</comment>
<dbReference type="EMBL" id="LBHC01000001">
    <property type="protein sequence ID" value="KLE33705.1"/>
    <property type="molecule type" value="Genomic_DNA"/>
</dbReference>
<dbReference type="PANTHER" id="PTHR42693">
    <property type="entry name" value="ARYLSULFATASE FAMILY MEMBER"/>
    <property type="match status" value="1"/>
</dbReference>
<proteinExistence type="inferred from homology"/>
<dbReference type="Pfam" id="PF00884">
    <property type="entry name" value="Sulfatase"/>
    <property type="match status" value="1"/>
</dbReference>
<protein>
    <recommendedName>
        <fullName evidence="3">Sulfatase N-terminal domain-containing protein</fullName>
    </recommendedName>
</protein>
<evidence type="ECO:0000256" key="2">
    <source>
        <dbReference type="ARBA" id="ARBA00022801"/>
    </source>
</evidence>
<evidence type="ECO:0000313" key="4">
    <source>
        <dbReference type="EMBL" id="KLE33705.1"/>
    </source>
</evidence>
<keyword evidence="2" id="KW-0378">Hydrolase</keyword>
<dbReference type="CDD" id="cd16025">
    <property type="entry name" value="PAS_like"/>
    <property type="match status" value="1"/>
</dbReference>
<evidence type="ECO:0000313" key="5">
    <source>
        <dbReference type="Proteomes" id="UP000053070"/>
    </source>
</evidence>
<evidence type="ECO:0000256" key="1">
    <source>
        <dbReference type="ARBA" id="ARBA00008779"/>
    </source>
</evidence>
<dbReference type="RefSeq" id="WP_047006593.1">
    <property type="nucleotide sequence ID" value="NZ_CP018097.1"/>
</dbReference>
<dbReference type="InterPro" id="IPR017850">
    <property type="entry name" value="Alkaline_phosphatase_core_sf"/>
</dbReference>
<dbReference type="STRING" id="502682.BMF35_a0054"/>
<evidence type="ECO:0000259" key="3">
    <source>
        <dbReference type="Pfam" id="PF00884"/>
    </source>
</evidence>
<accession>A0A0G9MSN7</accession>
<dbReference type="PATRIC" id="fig|502682.8.peg.1079"/>
<comment type="caution">
    <text evidence="4">The sequence shown here is derived from an EMBL/GenBank/DDBJ whole genome shotgun (WGS) entry which is preliminary data.</text>
</comment>
<keyword evidence="5" id="KW-1185">Reference proteome</keyword>
<dbReference type="GO" id="GO:0004065">
    <property type="term" value="F:arylsulfatase activity"/>
    <property type="evidence" value="ECO:0007669"/>
    <property type="project" value="TreeGrafter"/>
</dbReference>
<sequence length="507" mass="56305">MANSARPAAPRNVVIILADDMGFADLGCYGSEVPTPNLDRLAARGVRFTNFHSTGKCFPSRSALLTGLYPQQTGTDRSARVPMQGGVTIAESLRGAGYRTLMVGKHHSTTHPMDRGFDRYRGLRDGAANYFNPGTQARAGEAEPARKEEDGRWWCVDRDCRRGLYGTDADFYATDAFTDWAIELLDEYRDEPKLLYLAYTSPHDPLHARPEDIARHQGRYDAGYAAIGNARYARQTAMGLIAAEAPRPHPAWDDWERLSEQERQDEARRMEVYAAMIDNLDRNIGRVLDWLEDQGELDDTLIIFSSDNGASAEEVLTQEGTDIGSANPIGTVGRWASLRRNWAEVANTPLRYYKNYSFNGGLLVPFIAHWPDRVGQAGAIVTEPAHLIDLHPTLLSLTGREYDPSAGPEPDSPALAGIDLSGLLIPSDETSPADRAIFNQWGGGRMVREGRWKLVSHAETGEADSVSWELYDLAADPLETRNVAGLYPERVELFAQAYENWMRSVAR</sequence>
<dbReference type="InterPro" id="IPR000917">
    <property type="entry name" value="Sulfatase_N"/>
</dbReference>
<dbReference type="InterPro" id="IPR050738">
    <property type="entry name" value="Sulfatase"/>
</dbReference>
<dbReference type="Gene3D" id="3.40.720.10">
    <property type="entry name" value="Alkaline Phosphatase, subunit A"/>
    <property type="match status" value="1"/>
</dbReference>
<dbReference type="Proteomes" id="UP000053070">
    <property type="component" value="Unassembled WGS sequence"/>
</dbReference>
<dbReference type="Gene3D" id="3.30.1120.10">
    <property type="match status" value="1"/>
</dbReference>
<feature type="domain" description="Sulfatase N-terminal" evidence="3">
    <location>
        <begin position="11"/>
        <end position="399"/>
    </location>
</feature>
<dbReference type="PANTHER" id="PTHR42693:SF53">
    <property type="entry name" value="ENDO-4-O-SULFATASE"/>
    <property type="match status" value="1"/>
</dbReference>
<dbReference type="SUPFAM" id="SSF53649">
    <property type="entry name" value="Alkaline phosphatase-like"/>
    <property type="match status" value="1"/>
</dbReference>
<organism evidence="4 5">
    <name type="scientific">Aurantiacibacter gangjinensis</name>
    <dbReference type="NCBI Taxonomy" id="502682"/>
    <lineage>
        <taxon>Bacteria</taxon>
        <taxon>Pseudomonadati</taxon>
        <taxon>Pseudomonadota</taxon>
        <taxon>Alphaproteobacteria</taxon>
        <taxon>Sphingomonadales</taxon>
        <taxon>Erythrobacteraceae</taxon>
        <taxon>Aurantiacibacter</taxon>
    </lineage>
</organism>
<reference evidence="4 5" key="1">
    <citation type="submission" date="2015-04" db="EMBL/GenBank/DDBJ databases">
        <title>The draft genome sequence of Erythrobacr gangjinensis K7-2.</title>
        <authorList>
            <person name="Zhuang L."/>
            <person name="Liu Y."/>
            <person name="Shao Z."/>
        </authorList>
    </citation>
    <scope>NUCLEOTIDE SEQUENCE [LARGE SCALE GENOMIC DNA]</scope>
    <source>
        <strain evidence="4 5">K7-2</strain>
    </source>
</reference>
<gene>
    <name evidence="4" type="ORF">AAW01_05270</name>
</gene>
<name>A0A0G9MSN7_9SPHN</name>